<dbReference type="Proteomes" id="UP000185841">
    <property type="component" value="Unassembled WGS sequence"/>
</dbReference>
<sequence length="71" mass="7954">MTEAEQRLAECRAGIKAILEKGQRIRKGDREVQRAELSSLRILEAELAKQVASETAARVGRGRSRIILPRL</sequence>
<dbReference type="RefSeq" id="WP_076426366.1">
    <property type="nucleotide sequence ID" value="NZ_FTMP01000003.1"/>
</dbReference>
<accession>A0A1N6S841</accession>
<reference evidence="1 2" key="1">
    <citation type="submission" date="2017-01" db="EMBL/GenBank/DDBJ databases">
        <authorList>
            <person name="Mah S.A."/>
            <person name="Swanson W.J."/>
            <person name="Moy G.W."/>
            <person name="Vacquier V.D."/>
        </authorList>
    </citation>
    <scope>NUCLEOTIDE SEQUENCE [LARGE SCALE GENOMIC DNA]</scope>
    <source>
        <strain evidence="1 2">RU36E</strain>
    </source>
</reference>
<organism evidence="1 2">
    <name type="scientific">Aquipseudomonas alcaligenes</name>
    <name type="common">Pseudomonas alcaligenes</name>
    <dbReference type="NCBI Taxonomy" id="43263"/>
    <lineage>
        <taxon>Bacteria</taxon>
        <taxon>Pseudomonadati</taxon>
        <taxon>Pseudomonadota</taxon>
        <taxon>Gammaproteobacteria</taxon>
        <taxon>Pseudomonadales</taxon>
        <taxon>Pseudomonadaceae</taxon>
        <taxon>Aquipseudomonas</taxon>
    </lineage>
</organism>
<protein>
    <submittedName>
        <fullName evidence="1">Uncharacterized protein</fullName>
    </submittedName>
</protein>
<proteinExistence type="predicted"/>
<name>A0A1N6S841_AQUAC</name>
<evidence type="ECO:0000313" key="2">
    <source>
        <dbReference type="Proteomes" id="UP000185841"/>
    </source>
</evidence>
<evidence type="ECO:0000313" key="1">
    <source>
        <dbReference type="EMBL" id="SIQ37275.1"/>
    </source>
</evidence>
<gene>
    <name evidence="1" type="ORF">SAMN05878282_103421</name>
</gene>
<dbReference type="AlphaFoldDB" id="A0A1N6S841"/>
<dbReference type="EMBL" id="FTMP01000003">
    <property type="protein sequence ID" value="SIQ37275.1"/>
    <property type="molecule type" value="Genomic_DNA"/>
</dbReference>